<dbReference type="GO" id="GO:0050540">
    <property type="term" value="F:2-aminomuconate deaminase activity"/>
    <property type="evidence" value="ECO:0007669"/>
    <property type="project" value="UniProtKB-EC"/>
</dbReference>
<keyword evidence="1" id="KW-0378">Hydrolase</keyword>
<dbReference type="PANTHER" id="PTHR43857:SF1">
    <property type="entry name" value="YJGH FAMILY PROTEIN"/>
    <property type="match status" value="1"/>
</dbReference>
<dbReference type="Pfam" id="PF01042">
    <property type="entry name" value="Ribonuc_L-PSP"/>
    <property type="match status" value="1"/>
</dbReference>
<dbReference type="EC" id="3.5.99.5" evidence="1"/>
<dbReference type="InterPro" id="IPR006175">
    <property type="entry name" value="YjgF/YER057c/UK114"/>
</dbReference>
<evidence type="ECO:0000313" key="1">
    <source>
        <dbReference type="EMBL" id="SUU87382.1"/>
    </source>
</evidence>
<protein>
    <submittedName>
        <fullName evidence="1">2-aminomuconate deaminase</fullName>
        <ecNumber evidence="1">3.5.99.5</ecNumber>
    </submittedName>
</protein>
<gene>
    <name evidence="1" type="primary">amnD_1</name>
    <name evidence="1" type="ORF">NCTC10684_00580</name>
</gene>
<dbReference type="InterPro" id="IPR035959">
    <property type="entry name" value="RutC-like_sf"/>
</dbReference>
<dbReference type="AlphaFoldDB" id="A0A380WGA5"/>
<name>A0A380WGA5_AMIAI</name>
<accession>A0A380WGA5</accession>
<dbReference type="RefSeq" id="WP_115729900.1">
    <property type="nucleotide sequence ID" value="NZ_BAAAVY010000015.1"/>
</dbReference>
<dbReference type="Gene3D" id="3.30.1330.40">
    <property type="entry name" value="RutC-like"/>
    <property type="match status" value="1"/>
</dbReference>
<proteinExistence type="predicted"/>
<dbReference type="SUPFAM" id="SSF55298">
    <property type="entry name" value="YjgF-like"/>
    <property type="match status" value="1"/>
</dbReference>
<dbReference type="PANTHER" id="PTHR43857">
    <property type="entry name" value="BLR7761 PROTEIN"/>
    <property type="match status" value="1"/>
</dbReference>
<dbReference type="OrthoDB" id="9799840at2"/>
<evidence type="ECO:0000313" key="2">
    <source>
        <dbReference type="Proteomes" id="UP000254701"/>
    </source>
</evidence>
<dbReference type="Proteomes" id="UP000254701">
    <property type="component" value="Unassembled WGS sequence"/>
</dbReference>
<organism evidence="1 2">
    <name type="scientific">Aminobacter aminovorans</name>
    <name type="common">Chelatobacter heintzii</name>
    <dbReference type="NCBI Taxonomy" id="83263"/>
    <lineage>
        <taxon>Bacteria</taxon>
        <taxon>Pseudomonadati</taxon>
        <taxon>Pseudomonadota</taxon>
        <taxon>Alphaproteobacteria</taxon>
        <taxon>Hyphomicrobiales</taxon>
        <taxon>Phyllobacteriaceae</taxon>
        <taxon>Aminobacter</taxon>
    </lineage>
</organism>
<dbReference type="EMBL" id="UFSM01000001">
    <property type="protein sequence ID" value="SUU87382.1"/>
    <property type="molecule type" value="Genomic_DNA"/>
</dbReference>
<sequence length="138" mass="14577">MTRKAIYSGSPFEELAGYSRALVDGEWIFVSGTAGHDPAIGGFAPEAEAQARRALDIIAAALAEAGSGLRDIVSVRVYLASRDDVMAVSRVLGATFADPRPTNTTIICGFPVEEIKVEIEVIARRQAGAAANISQVEQ</sequence>
<reference evidence="1 2" key="1">
    <citation type="submission" date="2018-06" db="EMBL/GenBank/DDBJ databases">
        <authorList>
            <consortium name="Pathogen Informatics"/>
            <person name="Doyle S."/>
        </authorList>
    </citation>
    <scope>NUCLEOTIDE SEQUENCE [LARGE SCALE GENOMIC DNA]</scope>
    <source>
        <strain evidence="1 2">NCTC10684</strain>
    </source>
</reference>